<dbReference type="Proteomes" id="UP000192783">
    <property type="component" value="Unassembled WGS sequence"/>
</dbReference>
<accession>A0A1W1X1A7</accession>
<organism evidence="6 7">
    <name type="scientific">Desulfacinum hydrothermale DSM 13146</name>
    <dbReference type="NCBI Taxonomy" id="1121390"/>
    <lineage>
        <taxon>Bacteria</taxon>
        <taxon>Pseudomonadati</taxon>
        <taxon>Thermodesulfobacteriota</taxon>
        <taxon>Syntrophobacteria</taxon>
        <taxon>Syntrophobacterales</taxon>
        <taxon>Syntrophobacteraceae</taxon>
        <taxon>Desulfacinum</taxon>
    </lineage>
</organism>
<comment type="similarity">
    <text evidence="1">Belongs to the leucine-binding protein family.</text>
</comment>
<gene>
    <name evidence="6" type="ORF">SAMN02746041_00371</name>
</gene>
<dbReference type="InterPro" id="IPR028081">
    <property type="entry name" value="Leu-bd"/>
</dbReference>
<dbReference type="InterPro" id="IPR028082">
    <property type="entry name" value="Peripla_BP_I"/>
</dbReference>
<keyword evidence="3" id="KW-0732">Signal</keyword>
<dbReference type="AlphaFoldDB" id="A0A1W1X1A7"/>
<dbReference type="InterPro" id="IPR051010">
    <property type="entry name" value="BCAA_transport"/>
</dbReference>
<evidence type="ECO:0000313" key="7">
    <source>
        <dbReference type="Proteomes" id="UP000192783"/>
    </source>
</evidence>
<dbReference type="Gene3D" id="3.40.50.2300">
    <property type="match status" value="2"/>
</dbReference>
<protein>
    <submittedName>
        <fullName evidence="6">Amino acid/amide ABC transporter substrate-binding protein, HAAT family</fullName>
    </submittedName>
</protein>
<dbReference type="GO" id="GO:0006865">
    <property type="term" value="P:amino acid transport"/>
    <property type="evidence" value="ECO:0007669"/>
    <property type="project" value="UniProtKB-KW"/>
</dbReference>
<evidence type="ECO:0000256" key="3">
    <source>
        <dbReference type="ARBA" id="ARBA00022729"/>
    </source>
</evidence>
<dbReference type="SUPFAM" id="SSF53822">
    <property type="entry name" value="Periplasmic binding protein-like I"/>
    <property type="match status" value="1"/>
</dbReference>
<dbReference type="Pfam" id="PF13458">
    <property type="entry name" value="Peripla_BP_6"/>
    <property type="match status" value="1"/>
</dbReference>
<reference evidence="6 7" key="1">
    <citation type="submission" date="2017-04" db="EMBL/GenBank/DDBJ databases">
        <authorList>
            <person name="Afonso C.L."/>
            <person name="Miller P.J."/>
            <person name="Scott M.A."/>
            <person name="Spackman E."/>
            <person name="Goraichik I."/>
            <person name="Dimitrov K.M."/>
            <person name="Suarez D.L."/>
            <person name="Swayne D.E."/>
        </authorList>
    </citation>
    <scope>NUCLEOTIDE SEQUENCE [LARGE SCALE GENOMIC DNA]</scope>
    <source>
        <strain evidence="6 7">DSM 13146</strain>
    </source>
</reference>
<evidence type="ECO:0000256" key="4">
    <source>
        <dbReference type="ARBA" id="ARBA00022970"/>
    </source>
</evidence>
<name>A0A1W1X1A7_9BACT</name>
<dbReference type="InterPro" id="IPR000709">
    <property type="entry name" value="Leu_Ile_Val-bd"/>
</dbReference>
<dbReference type="STRING" id="1121390.SAMN02746041_00371"/>
<dbReference type="EMBL" id="FWXF01000001">
    <property type="protein sequence ID" value="SMC17684.1"/>
    <property type="molecule type" value="Genomic_DNA"/>
</dbReference>
<evidence type="ECO:0000256" key="1">
    <source>
        <dbReference type="ARBA" id="ARBA00010062"/>
    </source>
</evidence>
<dbReference type="OrthoDB" id="9791590at2"/>
<dbReference type="PRINTS" id="PR00337">
    <property type="entry name" value="LEUILEVALBP"/>
</dbReference>
<dbReference type="PANTHER" id="PTHR30483:SF38">
    <property type="entry name" value="BLR7848 PROTEIN"/>
    <property type="match status" value="1"/>
</dbReference>
<keyword evidence="2" id="KW-0813">Transport</keyword>
<keyword evidence="7" id="KW-1185">Reference proteome</keyword>
<dbReference type="CDD" id="cd06333">
    <property type="entry name" value="PBP1_ABC_RPA1789-like"/>
    <property type="match status" value="1"/>
</dbReference>
<feature type="domain" description="Leucine-binding protein" evidence="5">
    <location>
        <begin position="33"/>
        <end position="388"/>
    </location>
</feature>
<keyword evidence="4" id="KW-0029">Amino-acid transport</keyword>
<evidence type="ECO:0000259" key="5">
    <source>
        <dbReference type="Pfam" id="PF13458"/>
    </source>
</evidence>
<proteinExistence type="inferred from homology"/>
<evidence type="ECO:0000313" key="6">
    <source>
        <dbReference type="EMBL" id="SMC17684.1"/>
    </source>
</evidence>
<dbReference type="PANTHER" id="PTHR30483">
    <property type="entry name" value="LEUCINE-SPECIFIC-BINDING PROTEIN"/>
    <property type="match status" value="1"/>
</dbReference>
<evidence type="ECO:0000256" key="2">
    <source>
        <dbReference type="ARBA" id="ARBA00022448"/>
    </source>
</evidence>
<sequence>MKQHGSILKSTAAAALILIAAIFCFWPAWAADPIKIGAFFDLSGPASSIGTPTKLVAQMVVDKINKEGGINGRPLELVIGDTEGDPTKALMVAKRLVEKDKVVALIGPTRTGTGMAVKAYTEKAKIPTIMTVGGDPVIAGGKFGPFTWTFKTPQRTSVAVKKIYGYLKEKGWTKVALLHATDGFGRDGLGWLKRLAPEYGIQIVAQEAFGVGDTDMTAQLVKIKASPAQALICWTIGPAGARVAKNVKQLAMTIPLFQCHGQPDPKYVELAGSAAEGSLMPSTKLMVADQLPDTDPQKAVIQEFIHLYKDTYHYDAQYPINTHSGYAWDAIMMLANAMRQVGTDRDTLRSAIEQTQGYVGISGIYNLTPQDHNGLGTDSLVIVRVVNGGWKLARP</sequence>
<dbReference type="RefSeq" id="WP_084055827.1">
    <property type="nucleotide sequence ID" value="NZ_FWXF01000001.1"/>
</dbReference>